<keyword evidence="7" id="KW-1185">Reference proteome</keyword>
<evidence type="ECO:0000256" key="2">
    <source>
        <dbReference type="ARBA" id="ARBA00022630"/>
    </source>
</evidence>
<dbReference type="SUPFAM" id="SSF54373">
    <property type="entry name" value="FAD-linked reductases, C-terminal domain"/>
    <property type="match status" value="1"/>
</dbReference>
<reference evidence="6 7" key="1">
    <citation type="journal article" date="2024" name="G3 (Bethesda)">
        <title>Genome assembly of Hibiscus sabdariffa L. provides insights into metabolisms of medicinal natural products.</title>
        <authorList>
            <person name="Kim T."/>
        </authorList>
    </citation>
    <scope>NUCLEOTIDE SEQUENCE [LARGE SCALE GENOMIC DNA]</scope>
    <source>
        <strain evidence="6">TK-2024</strain>
        <tissue evidence="6">Old leaves</tissue>
    </source>
</reference>
<dbReference type="Gene3D" id="3.50.50.60">
    <property type="entry name" value="FAD/NAD(P)-binding domain"/>
    <property type="match status" value="2"/>
</dbReference>
<dbReference type="SUPFAM" id="SSF51905">
    <property type="entry name" value="FAD/NAD(P)-binding domain"/>
    <property type="match status" value="1"/>
</dbReference>
<comment type="caution">
    <text evidence="6">The sequence shown here is derived from an EMBL/GenBank/DDBJ whole genome shotgun (WGS) entry which is preliminary data.</text>
</comment>
<dbReference type="InterPro" id="IPR036188">
    <property type="entry name" value="FAD/NAD-bd_sf"/>
</dbReference>
<keyword evidence="3" id="KW-0732">Signal</keyword>
<sequence length="360" mass="39851">MNSQVVDGSRPKAEGVIFYDANGRKHTAYLNNASCRASEIVLSAGAIGSPQLLMLSGIGPAARLHSLGIEVVLDQPLVGQDMADNPLYGLIMPYTKSIPLSTATVVGILDKIYIETVNGYDFSSLSVGSAAPTQSSTAFQEAAANSTTNLGFILGKFKGPISEGYLQLQSTNVSDNPNVRFNYYQAEEDLRRCVHGMKAIIDVLNSESLSSYRFRNTTTRDLLEMMVNMPVNLRPRHPNATTSLEQYCIDTVMTFWHYHGGCRIGKVVGRDYKVIGVESLRVIDASTFVFSPGTNPQATIMMLGRSIGLRILQSRRRRSNLVSQNFSFKVDKTKLFQEIRVSRHKVNKTPISKYIFNFEI</sequence>
<evidence type="ECO:0000313" key="7">
    <source>
        <dbReference type="Proteomes" id="UP001396334"/>
    </source>
</evidence>
<dbReference type="PANTHER" id="PTHR45968">
    <property type="entry name" value="OSJNBA0019K04.7 PROTEIN"/>
    <property type="match status" value="1"/>
</dbReference>
<proteinExistence type="predicted"/>
<evidence type="ECO:0000256" key="3">
    <source>
        <dbReference type="ARBA" id="ARBA00022729"/>
    </source>
</evidence>
<evidence type="ECO:0000313" key="6">
    <source>
        <dbReference type="EMBL" id="KAK8981882.1"/>
    </source>
</evidence>
<dbReference type="InterPro" id="IPR000172">
    <property type="entry name" value="GMC_OxRdtase_N"/>
</dbReference>
<gene>
    <name evidence="6" type="ORF">V6N11_072873</name>
</gene>
<name>A0ABR2P0B1_9ROSI</name>
<comment type="cofactor">
    <cofactor evidence="1">
        <name>FAD</name>
        <dbReference type="ChEBI" id="CHEBI:57692"/>
    </cofactor>
</comment>
<feature type="domain" description="Glucose-methanol-choline oxidoreductase N-terminal" evidence="5">
    <location>
        <begin position="45"/>
        <end position="59"/>
    </location>
</feature>
<organism evidence="6 7">
    <name type="scientific">Hibiscus sabdariffa</name>
    <name type="common">roselle</name>
    <dbReference type="NCBI Taxonomy" id="183260"/>
    <lineage>
        <taxon>Eukaryota</taxon>
        <taxon>Viridiplantae</taxon>
        <taxon>Streptophyta</taxon>
        <taxon>Embryophyta</taxon>
        <taxon>Tracheophyta</taxon>
        <taxon>Spermatophyta</taxon>
        <taxon>Magnoliopsida</taxon>
        <taxon>eudicotyledons</taxon>
        <taxon>Gunneridae</taxon>
        <taxon>Pentapetalae</taxon>
        <taxon>rosids</taxon>
        <taxon>malvids</taxon>
        <taxon>Malvales</taxon>
        <taxon>Malvaceae</taxon>
        <taxon>Malvoideae</taxon>
        <taxon>Hibiscus</taxon>
    </lineage>
</organism>
<keyword evidence="2" id="KW-0285">Flavoprotein</keyword>
<dbReference type="InterPro" id="IPR007867">
    <property type="entry name" value="GMC_OxRtase_C"/>
</dbReference>
<dbReference type="PANTHER" id="PTHR45968:SF20">
    <property type="entry name" value="PROTEIN HOTHEAD-LIKE ISOFORM X1"/>
    <property type="match status" value="1"/>
</dbReference>
<dbReference type="InterPro" id="IPR051871">
    <property type="entry name" value="GMC_Oxidoreductase-Related"/>
</dbReference>
<protein>
    <recommendedName>
        <fullName evidence="5">Glucose-methanol-choline oxidoreductase N-terminal domain-containing protein</fullName>
    </recommendedName>
</protein>
<dbReference type="Pfam" id="PF05199">
    <property type="entry name" value="GMC_oxred_C"/>
    <property type="match status" value="1"/>
</dbReference>
<keyword evidence="4" id="KW-0274">FAD</keyword>
<dbReference type="PROSITE" id="PS00624">
    <property type="entry name" value="GMC_OXRED_2"/>
    <property type="match status" value="1"/>
</dbReference>
<evidence type="ECO:0000256" key="4">
    <source>
        <dbReference type="ARBA" id="ARBA00022827"/>
    </source>
</evidence>
<evidence type="ECO:0000256" key="1">
    <source>
        <dbReference type="ARBA" id="ARBA00001974"/>
    </source>
</evidence>
<evidence type="ECO:0000259" key="5">
    <source>
        <dbReference type="PROSITE" id="PS00624"/>
    </source>
</evidence>
<accession>A0ABR2P0B1</accession>
<dbReference type="Pfam" id="PF00732">
    <property type="entry name" value="GMC_oxred_N"/>
    <property type="match status" value="1"/>
</dbReference>
<dbReference type="Proteomes" id="UP001396334">
    <property type="component" value="Unassembled WGS sequence"/>
</dbReference>
<dbReference type="Gene3D" id="3.30.560.10">
    <property type="entry name" value="Glucose Oxidase, domain 3"/>
    <property type="match status" value="1"/>
</dbReference>
<dbReference type="EMBL" id="JBBPBN010000087">
    <property type="protein sequence ID" value="KAK8981882.1"/>
    <property type="molecule type" value="Genomic_DNA"/>
</dbReference>